<sequence>MENEKKIQGICFANKGQAMSHVMYADDIILFFKATPEACNHVNQVLQLYSRLAGQKIDKDKSILIFNPNTPRQFKRFMASGLQVSVVNQLGMYLGTKIDSFQNKTDVYKEIVDKFNGKLARWKSDFYLEQQGKNSDIVQQDILKVHPYL</sequence>
<evidence type="ECO:0000313" key="1">
    <source>
        <dbReference type="EMBL" id="KAF7834830.1"/>
    </source>
</evidence>
<dbReference type="AlphaFoldDB" id="A0A834WXY4"/>
<evidence type="ECO:0000313" key="2">
    <source>
        <dbReference type="Proteomes" id="UP000634136"/>
    </source>
</evidence>
<reference evidence="1" key="1">
    <citation type="submission" date="2020-09" db="EMBL/GenBank/DDBJ databases">
        <title>Genome-Enabled Discovery of Anthraquinone Biosynthesis in Senna tora.</title>
        <authorList>
            <person name="Kang S.-H."/>
            <person name="Pandey R.P."/>
            <person name="Lee C.-M."/>
            <person name="Sim J.-S."/>
            <person name="Jeong J.-T."/>
            <person name="Choi B.-S."/>
            <person name="Jung M."/>
            <person name="Ginzburg D."/>
            <person name="Zhao K."/>
            <person name="Won S.Y."/>
            <person name="Oh T.-J."/>
            <person name="Yu Y."/>
            <person name="Kim N.-H."/>
            <person name="Lee O.R."/>
            <person name="Lee T.-H."/>
            <person name="Bashyal P."/>
            <person name="Kim T.-S."/>
            <person name="Lee W.-H."/>
            <person name="Kawkins C."/>
            <person name="Kim C.-K."/>
            <person name="Kim J.S."/>
            <person name="Ahn B.O."/>
            <person name="Rhee S.Y."/>
            <person name="Sohng J.K."/>
        </authorList>
    </citation>
    <scope>NUCLEOTIDE SEQUENCE</scope>
    <source>
        <tissue evidence="1">Leaf</tissue>
    </source>
</reference>
<protein>
    <submittedName>
        <fullName evidence="1">ABC transporter G family member 39-like</fullName>
    </submittedName>
</protein>
<dbReference type="OrthoDB" id="1936608at2759"/>
<name>A0A834WXY4_9FABA</name>
<organism evidence="1 2">
    <name type="scientific">Senna tora</name>
    <dbReference type="NCBI Taxonomy" id="362788"/>
    <lineage>
        <taxon>Eukaryota</taxon>
        <taxon>Viridiplantae</taxon>
        <taxon>Streptophyta</taxon>
        <taxon>Embryophyta</taxon>
        <taxon>Tracheophyta</taxon>
        <taxon>Spermatophyta</taxon>
        <taxon>Magnoliopsida</taxon>
        <taxon>eudicotyledons</taxon>
        <taxon>Gunneridae</taxon>
        <taxon>Pentapetalae</taxon>
        <taxon>rosids</taxon>
        <taxon>fabids</taxon>
        <taxon>Fabales</taxon>
        <taxon>Fabaceae</taxon>
        <taxon>Caesalpinioideae</taxon>
        <taxon>Cassia clade</taxon>
        <taxon>Senna</taxon>
    </lineage>
</organism>
<gene>
    <name evidence="1" type="ORF">G2W53_009689</name>
</gene>
<dbReference type="Proteomes" id="UP000634136">
    <property type="component" value="Unassembled WGS sequence"/>
</dbReference>
<comment type="caution">
    <text evidence="1">The sequence shown here is derived from an EMBL/GenBank/DDBJ whole genome shotgun (WGS) entry which is preliminary data.</text>
</comment>
<accession>A0A834WXY4</accession>
<keyword evidence="2" id="KW-1185">Reference proteome</keyword>
<dbReference type="EMBL" id="JAAIUW010000004">
    <property type="protein sequence ID" value="KAF7834830.1"/>
    <property type="molecule type" value="Genomic_DNA"/>
</dbReference>
<proteinExistence type="predicted"/>